<evidence type="ECO:0000256" key="1">
    <source>
        <dbReference type="SAM" id="MobiDB-lite"/>
    </source>
</evidence>
<feature type="compositionally biased region" description="Low complexity" evidence="1">
    <location>
        <begin position="145"/>
        <end position="155"/>
    </location>
</feature>
<accession>A0A382RDT5</accession>
<name>A0A382RDT5_9ZZZZ</name>
<proteinExistence type="predicted"/>
<feature type="non-terminal residue" evidence="2">
    <location>
        <position position="184"/>
    </location>
</feature>
<evidence type="ECO:0000313" key="2">
    <source>
        <dbReference type="EMBL" id="SVC95382.1"/>
    </source>
</evidence>
<dbReference type="AlphaFoldDB" id="A0A382RDT5"/>
<dbReference type="EMBL" id="UINC01120726">
    <property type="protein sequence ID" value="SVC95382.1"/>
    <property type="molecule type" value="Genomic_DNA"/>
</dbReference>
<sequence>MSKVIAKQIDHILRGDKFLRHKKNAKGSTAIYSRNHPTAKFVRVVVDSGIDLASGKASNQIGIKLVYINRQKGWRVITTEIFATAKKLASTIKAQEAAEKFVKSCKFCKAKKFKAKTGNTVCANACWTAWAGKKKAGAKKKKTSQKVAAKSSQKSSAKKASLRAVKKNRQRKGQKNLQRFTQEI</sequence>
<protein>
    <submittedName>
        <fullName evidence="2">Uncharacterized protein</fullName>
    </submittedName>
</protein>
<reference evidence="2" key="1">
    <citation type="submission" date="2018-05" db="EMBL/GenBank/DDBJ databases">
        <authorList>
            <person name="Lanie J.A."/>
            <person name="Ng W.-L."/>
            <person name="Kazmierczak K.M."/>
            <person name="Andrzejewski T.M."/>
            <person name="Davidsen T.M."/>
            <person name="Wayne K.J."/>
            <person name="Tettelin H."/>
            <person name="Glass J.I."/>
            <person name="Rusch D."/>
            <person name="Podicherti R."/>
            <person name="Tsui H.-C.T."/>
            <person name="Winkler M.E."/>
        </authorList>
    </citation>
    <scope>NUCLEOTIDE SEQUENCE</scope>
</reference>
<feature type="region of interest" description="Disordered" evidence="1">
    <location>
        <begin position="137"/>
        <end position="184"/>
    </location>
</feature>
<gene>
    <name evidence="2" type="ORF">METZ01_LOCUS348236</name>
</gene>
<feature type="compositionally biased region" description="Polar residues" evidence="1">
    <location>
        <begin position="175"/>
        <end position="184"/>
    </location>
</feature>
<feature type="compositionally biased region" description="Basic residues" evidence="1">
    <location>
        <begin position="156"/>
        <end position="174"/>
    </location>
</feature>
<organism evidence="2">
    <name type="scientific">marine metagenome</name>
    <dbReference type="NCBI Taxonomy" id="408172"/>
    <lineage>
        <taxon>unclassified sequences</taxon>
        <taxon>metagenomes</taxon>
        <taxon>ecological metagenomes</taxon>
    </lineage>
</organism>